<organism evidence="1 2">
    <name type="scientific">Acinetobacter variabilis</name>
    <dbReference type="NCBI Taxonomy" id="70346"/>
    <lineage>
        <taxon>Bacteria</taxon>
        <taxon>Pseudomonadati</taxon>
        <taxon>Pseudomonadota</taxon>
        <taxon>Gammaproteobacteria</taxon>
        <taxon>Moraxellales</taxon>
        <taxon>Moraxellaceae</taxon>
        <taxon>Acinetobacter</taxon>
    </lineage>
</organism>
<gene>
    <name evidence="1" type="ORF">F969_02566</name>
</gene>
<evidence type="ECO:0000313" key="1">
    <source>
        <dbReference type="EMBL" id="ENU98534.1"/>
    </source>
</evidence>
<dbReference type="Proteomes" id="UP000013070">
    <property type="component" value="Unassembled WGS sequence"/>
</dbReference>
<sequence length="151" mass="17393">MDIKEKQARWALEKPLFEAEFIHSHLLPFFNFNENTGDYEIKSECVSNTDDEDRKVAYEALNTGWVMWLRAKRDAKAQAVPEWIETAIQPPEEGQKVIISGIYGVGIAEFSYLYKDEFVMYDMGASNPILSKDQVKFWQPLPDAPQEPAND</sequence>
<keyword evidence="2" id="KW-1185">Reference proteome</keyword>
<reference evidence="1 2" key="1">
    <citation type="submission" date="2013-02" db="EMBL/GenBank/DDBJ databases">
        <title>The Genome Sequence of Acinetobacter sp. NIPH 899.</title>
        <authorList>
            <consortium name="The Broad Institute Genome Sequencing Platform"/>
            <consortium name="The Broad Institute Genome Sequencing Center for Infectious Disease"/>
            <person name="Cerqueira G."/>
            <person name="Feldgarden M."/>
            <person name="Courvalin P."/>
            <person name="Perichon B."/>
            <person name="Grillot-Courvalin C."/>
            <person name="Clermont D."/>
            <person name="Rocha E."/>
            <person name="Yoon E.-J."/>
            <person name="Nemec A."/>
            <person name="Walker B."/>
            <person name="Young S.K."/>
            <person name="Zeng Q."/>
            <person name="Gargeya S."/>
            <person name="Fitzgerald M."/>
            <person name="Haas B."/>
            <person name="Abouelleil A."/>
            <person name="Alvarado L."/>
            <person name="Arachchi H.M."/>
            <person name="Berlin A.M."/>
            <person name="Chapman S.B."/>
            <person name="Dewar J."/>
            <person name="Goldberg J."/>
            <person name="Griggs A."/>
            <person name="Gujja S."/>
            <person name="Hansen M."/>
            <person name="Howarth C."/>
            <person name="Imamovic A."/>
            <person name="Larimer J."/>
            <person name="McCowan C."/>
            <person name="Murphy C."/>
            <person name="Neiman D."/>
            <person name="Pearson M."/>
            <person name="Priest M."/>
            <person name="Roberts A."/>
            <person name="Saif S."/>
            <person name="Shea T."/>
            <person name="Sisk P."/>
            <person name="Sykes S."/>
            <person name="Wortman J."/>
            <person name="Nusbaum C."/>
            <person name="Birren B."/>
        </authorList>
    </citation>
    <scope>NUCLEOTIDE SEQUENCE [LARGE SCALE GENOMIC DNA]</scope>
    <source>
        <strain evidence="1 2">NIPH 899</strain>
    </source>
</reference>
<proteinExistence type="predicted"/>
<dbReference type="AlphaFoldDB" id="N8WUH0"/>
<evidence type="ECO:0000313" key="2">
    <source>
        <dbReference type="Proteomes" id="UP000013070"/>
    </source>
</evidence>
<evidence type="ECO:0008006" key="3">
    <source>
        <dbReference type="Google" id="ProtNLM"/>
    </source>
</evidence>
<accession>N8WUH0</accession>
<name>N8WUH0_9GAMM</name>
<dbReference type="HOGENOM" id="CLU_1727413_0_0_6"/>
<comment type="caution">
    <text evidence="1">The sequence shown here is derived from an EMBL/GenBank/DDBJ whole genome shotgun (WGS) entry which is preliminary data.</text>
</comment>
<dbReference type="PATRIC" id="fig|1217710.3.peg.2448"/>
<dbReference type="RefSeq" id="WP_004784463.1">
    <property type="nucleotide sequence ID" value="NZ_KB849404.1"/>
</dbReference>
<protein>
    <recommendedName>
        <fullName evidence="3">DUF551 domain-containing protein</fullName>
    </recommendedName>
</protein>
<dbReference type="EMBL" id="APPE01000065">
    <property type="protein sequence ID" value="ENU98534.1"/>
    <property type="molecule type" value="Genomic_DNA"/>
</dbReference>